<accession>A0A7W2A975</accession>
<dbReference type="CDD" id="cd01398">
    <property type="entry name" value="RPI_A"/>
    <property type="match status" value="1"/>
</dbReference>
<dbReference type="GO" id="GO:0006014">
    <property type="term" value="P:D-ribose metabolic process"/>
    <property type="evidence" value="ECO:0007669"/>
    <property type="project" value="TreeGrafter"/>
</dbReference>
<dbReference type="NCBIfam" id="TIGR00021">
    <property type="entry name" value="rpiA"/>
    <property type="match status" value="1"/>
</dbReference>
<feature type="binding site" evidence="4">
    <location>
        <begin position="80"/>
        <end position="83"/>
    </location>
    <ligand>
        <name>substrate</name>
    </ligand>
</feature>
<dbReference type="AlphaFoldDB" id="A0A7W2A975"/>
<dbReference type="InterPro" id="IPR004788">
    <property type="entry name" value="Ribose5P_isomerase_type_A"/>
</dbReference>
<protein>
    <recommendedName>
        <fullName evidence="4">Ribose-5-phosphate isomerase A</fullName>
        <ecNumber evidence="4">5.3.1.6</ecNumber>
    </recommendedName>
    <alternativeName>
        <fullName evidence="4">Phosphoriboisomerase A</fullName>
        <shortName evidence="4">PRI</shortName>
    </alternativeName>
</protein>
<dbReference type="InterPro" id="IPR020672">
    <property type="entry name" value="Ribose5P_isomerase_typA_subgr"/>
</dbReference>
<dbReference type="PANTHER" id="PTHR11934:SF0">
    <property type="entry name" value="RIBOSE-5-PHOSPHATE ISOMERASE"/>
    <property type="match status" value="1"/>
</dbReference>
<evidence type="ECO:0000256" key="3">
    <source>
        <dbReference type="ARBA" id="ARBA00023235"/>
    </source>
</evidence>
<dbReference type="FunFam" id="3.40.50.1360:FF:000001">
    <property type="entry name" value="Ribose-5-phosphate isomerase A"/>
    <property type="match status" value="1"/>
</dbReference>
<comment type="similarity">
    <text evidence="2 4">Belongs to the ribose 5-phosphate isomerase family.</text>
</comment>
<dbReference type="SUPFAM" id="SSF75445">
    <property type="entry name" value="D-ribose-5-phosphate isomerase (RpiA), lid domain"/>
    <property type="match status" value="1"/>
</dbReference>
<proteinExistence type="inferred from homology"/>
<keyword evidence="6" id="KW-1185">Reference proteome</keyword>
<evidence type="ECO:0000313" key="6">
    <source>
        <dbReference type="Proteomes" id="UP000535491"/>
    </source>
</evidence>
<name>A0A7W2A975_9BACL</name>
<dbReference type="HAMAP" id="MF_00170">
    <property type="entry name" value="Rib_5P_isom_A"/>
    <property type="match status" value="1"/>
</dbReference>
<dbReference type="Gene3D" id="3.30.70.260">
    <property type="match status" value="1"/>
</dbReference>
<dbReference type="InterPro" id="IPR037171">
    <property type="entry name" value="NagB/RpiA_transferase-like"/>
</dbReference>
<organism evidence="5 6">
    <name type="scientific">Paenactinomyces guangxiensis</name>
    <dbReference type="NCBI Taxonomy" id="1490290"/>
    <lineage>
        <taxon>Bacteria</taxon>
        <taxon>Bacillati</taxon>
        <taxon>Bacillota</taxon>
        <taxon>Bacilli</taxon>
        <taxon>Bacillales</taxon>
        <taxon>Thermoactinomycetaceae</taxon>
        <taxon>Paenactinomyces</taxon>
    </lineage>
</organism>
<evidence type="ECO:0000256" key="4">
    <source>
        <dbReference type="HAMAP-Rule" id="MF_00170"/>
    </source>
</evidence>
<reference evidence="5 6" key="1">
    <citation type="submission" date="2020-07" db="EMBL/GenBank/DDBJ databases">
        <authorList>
            <person name="Feng H."/>
        </authorList>
    </citation>
    <scope>NUCLEOTIDE SEQUENCE [LARGE SCALE GENOMIC DNA]</scope>
    <source>
        <strain evidence="6">s-10</strain>
    </source>
</reference>
<dbReference type="EMBL" id="JACEIQ010000011">
    <property type="protein sequence ID" value="MBA4494929.1"/>
    <property type="molecule type" value="Genomic_DNA"/>
</dbReference>
<feature type="binding site" evidence="4">
    <location>
        <begin position="25"/>
        <end position="28"/>
    </location>
    <ligand>
        <name>substrate</name>
    </ligand>
</feature>
<dbReference type="SUPFAM" id="SSF100950">
    <property type="entry name" value="NagB/RpiA/CoA transferase-like"/>
    <property type="match status" value="1"/>
</dbReference>
<comment type="caution">
    <text evidence="4">Lacks conserved residue(s) required for the propagation of feature annotation.</text>
</comment>
<dbReference type="PANTHER" id="PTHR11934">
    <property type="entry name" value="RIBOSE-5-PHOSPHATE ISOMERASE"/>
    <property type="match status" value="1"/>
</dbReference>
<keyword evidence="3 4" id="KW-0413">Isomerase</keyword>
<dbReference type="Pfam" id="PF06026">
    <property type="entry name" value="Rib_5-P_isom_A"/>
    <property type="match status" value="1"/>
</dbReference>
<feature type="binding site" evidence="4">
    <location>
        <begin position="93"/>
        <end position="96"/>
    </location>
    <ligand>
        <name>substrate</name>
    </ligand>
</feature>
<gene>
    <name evidence="4 5" type="primary">rpiA</name>
    <name evidence="5" type="ORF">H1191_11480</name>
</gene>
<comment type="pathway">
    <text evidence="4">Carbohydrate degradation; pentose phosphate pathway; D-ribose 5-phosphate from D-ribulose 5-phosphate (non-oxidative stage): step 1/1.</text>
</comment>
<dbReference type="Proteomes" id="UP000535491">
    <property type="component" value="Unassembled WGS sequence"/>
</dbReference>
<dbReference type="EC" id="5.3.1.6" evidence="4"/>
<comment type="catalytic activity">
    <reaction evidence="1 4">
        <text>aldehydo-D-ribose 5-phosphate = D-ribulose 5-phosphate</text>
        <dbReference type="Rhea" id="RHEA:14657"/>
        <dbReference type="ChEBI" id="CHEBI:58121"/>
        <dbReference type="ChEBI" id="CHEBI:58273"/>
        <dbReference type="EC" id="5.3.1.6"/>
    </reaction>
</comment>
<sequence length="222" mass="24293">MISKQLAGEKAVEFIKADMTIGLGTGSTVYWTIHRLGKMVKNGLQIRAIPTSKQTESLAKELGIPMTSFSEVSQLDLTIDGADEIDTHFNLIKGGGGALLREKLVAAASKRFIIAADDSNLVHTLGKFPLPVEVVPFAWEVTAQRIASLNCKPVLRMNNKKPYITDNGNFILDCSFEKIENPLDLSEKLKLIPGVVETGLFIDMADLIIVGSKNDIRLINKN</sequence>
<comment type="subunit">
    <text evidence="4">Homodimer.</text>
</comment>
<evidence type="ECO:0000256" key="1">
    <source>
        <dbReference type="ARBA" id="ARBA00001713"/>
    </source>
</evidence>
<dbReference type="GO" id="GO:0004751">
    <property type="term" value="F:ribose-5-phosphate isomerase activity"/>
    <property type="evidence" value="ECO:0007669"/>
    <property type="project" value="UniProtKB-UniRule"/>
</dbReference>
<dbReference type="FunFam" id="3.30.70.260:FF:000018">
    <property type="entry name" value="Ribose-5-phosphate isomerase A"/>
    <property type="match status" value="1"/>
</dbReference>
<evidence type="ECO:0000256" key="2">
    <source>
        <dbReference type="ARBA" id="ARBA00008088"/>
    </source>
</evidence>
<comment type="function">
    <text evidence="4">Catalyzes the reversible conversion of ribose-5-phosphate to ribulose 5-phosphate.</text>
</comment>
<dbReference type="UniPathway" id="UPA00115">
    <property type="reaction ID" value="UER00412"/>
</dbReference>
<evidence type="ECO:0000313" key="5">
    <source>
        <dbReference type="EMBL" id="MBA4494929.1"/>
    </source>
</evidence>
<dbReference type="NCBIfam" id="NF001924">
    <property type="entry name" value="PRK00702.1"/>
    <property type="match status" value="1"/>
</dbReference>
<dbReference type="GO" id="GO:0009052">
    <property type="term" value="P:pentose-phosphate shunt, non-oxidative branch"/>
    <property type="evidence" value="ECO:0007669"/>
    <property type="project" value="UniProtKB-UniRule"/>
</dbReference>
<feature type="active site" description="Proton acceptor" evidence="4">
    <location>
        <position position="102"/>
    </location>
</feature>
<dbReference type="RefSeq" id="WP_181752174.1">
    <property type="nucleotide sequence ID" value="NZ_JACEIQ010000011.1"/>
</dbReference>
<dbReference type="Gene3D" id="3.40.50.1360">
    <property type="match status" value="1"/>
</dbReference>
<comment type="caution">
    <text evidence="5">The sequence shown here is derived from an EMBL/GenBank/DDBJ whole genome shotgun (WGS) entry which is preliminary data.</text>
</comment>
<dbReference type="GO" id="GO:0005829">
    <property type="term" value="C:cytosol"/>
    <property type="evidence" value="ECO:0007669"/>
    <property type="project" value="TreeGrafter"/>
</dbReference>